<dbReference type="PROSITE" id="PS51286">
    <property type="entry name" value="RAP"/>
    <property type="match status" value="1"/>
</dbReference>
<reference evidence="3" key="2">
    <citation type="submission" date="2024-10" db="UniProtKB">
        <authorList>
            <consortium name="EnsemblProtists"/>
        </authorList>
    </citation>
    <scope>IDENTIFICATION</scope>
</reference>
<feature type="compositionally biased region" description="Low complexity" evidence="1">
    <location>
        <begin position="131"/>
        <end position="150"/>
    </location>
</feature>
<dbReference type="eggNOG" id="ENOG502SE2V">
    <property type="taxonomic scope" value="Eukaryota"/>
</dbReference>
<dbReference type="Proteomes" id="UP000013827">
    <property type="component" value="Unassembled WGS sequence"/>
</dbReference>
<sequence>MQAQGTQVKISELQRSVADSLASIQPGLEEEHLEPCTGYSLDLALPSSRIAIEVDGPSHFLRPDSQGVRAPSGTTMLKRRLLAAAGWRVISVPFYDWDRLNTADERQAYLERAVGPPCAAAPQASPGGYTSLPSCSSPLPARSSSPNASRAQGPDYEADSCGSPSGSPSPQHEEGWTSLAAGASSMELSLEVRSEVERYALTEGRLRRLVEERGKVFSATVASTVVDRLCGFIVAAKGMSGTAHYALQATTEVSAEEARANVRTLHKNLEKQVQRRQRQWS</sequence>
<dbReference type="PaxDb" id="2903-EOD31946"/>
<evidence type="ECO:0000313" key="3">
    <source>
        <dbReference type="EnsemblProtists" id="EOD31946"/>
    </source>
</evidence>
<dbReference type="KEGG" id="ehx:EMIHUDRAFT_442039"/>
<feature type="domain" description="RAP" evidence="2">
    <location>
        <begin position="50"/>
        <end position="112"/>
    </location>
</feature>
<dbReference type="HOGENOM" id="CLU_1216684_0_0_1"/>
<dbReference type="PANTHER" id="PTHR21228:SF40">
    <property type="entry name" value="LD45607P"/>
    <property type="match status" value="1"/>
</dbReference>
<protein>
    <recommendedName>
        <fullName evidence="2">RAP domain-containing protein</fullName>
    </recommendedName>
</protein>
<reference evidence="4" key="1">
    <citation type="journal article" date="2013" name="Nature">
        <title>Pan genome of the phytoplankton Emiliania underpins its global distribution.</title>
        <authorList>
            <person name="Read B.A."/>
            <person name="Kegel J."/>
            <person name="Klute M.J."/>
            <person name="Kuo A."/>
            <person name="Lefebvre S.C."/>
            <person name="Maumus F."/>
            <person name="Mayer C."/>
            <person name="Miller J."/>
            <person name="Monier A."/>
            <person name="Salamov A."/>
            <person name="Young J."/>
            <person name="Aguilar M."/>
            <person name="Claverie J.M."/>
            <person name="Frickenhaus S."/>
            <person name="Gonzalez K."/>
            <person name="Herman E.K."/>
            <person name="Lin Y.C."/>
            <person name="Napier J."/>
            <person name="Ogata H."/>
            <person name="Sarno A.F."/>
            <person name="Shmutz J."/>
            <person name="Schroeder D."/>
            <person name="de Vargas C."/>
            <person name="Verret F."/>
            <person name="von Dassow P."/>
            <person name="Valentin K."/>
            <person name="Van de Peer Y."/>
            <person name="Wheeler G."/>
            <person name="Dacks J.B."/>
            <person name="Delwiche C.F."/>
            <person name="Dyhrman S.T."/>
            <person name="Glockner G."/>
            <person name="John U."/>
            <person name="Richards T."/>
            <person name="Worden A.Z."/>
            <person name="Zhang X."/>
            <person name="Grigoriev I.V."/>
            <person name="Allen A.E."/>
            <person name="Bidle K."/>
            <person name="Borodovsky M."/>
            <person name="Bowler C."/>
            <person name="Brownlee C."/>
            <person name="Cock J.M."/>
            <person name="Elias M."/>
            <person name="Gladyshev V.N."/>
            <person name="Groth M."/>
            <person name="Guda C."/>
            <person name="Hadaegh A."/>
            <person name="Iglesias-Rodriguez M.D."/>
            <person name="Jenkins J."/>
            <person name="Jones B.M."/>
            <person name="Lawson T."/>
            <person name="Leese F."/>
            <person name="Lindquist E."/>
            <person name="Lobanov A."/>
            <person name="Lomsadze A."/>
            <person name="Malik S.B."/>
            <person name="Marsh M.E."/>
            <person name="Mackinder L."/>
            <person name="Mock T."/>
            <person name="Mueller-Roeber B."/>
            <person name="Pagarete A."/>
            <person name="Parker M."/>
            <person name="Probert I."/>
            <person name="Quesneville H."/>
            <person name="Raines C."/>
            <person name="Rensing S.A."/>
            <person name="Riano-Pachon D.M."/>
            <person name="Richier S."/>
            <person name="Rokitta S."/>
            <person name="Shiraiwa Y."/>
            <person name="Soanes D.M."/>
            <person name="van der Giezen M."/>
            <person name="Wahlund T.M."/>
            <person name="Williams B."/>
            <person name="Wilson W."/>
            <person name="Wolfe G."/>
            <person name="Wurch L.L."/>
        </authorList>
    </citation>
    <scope>NUCLEOTIDE SEQUENCE</scope>
</reference>
<evidence type="ECO:0000259" key="2">
    <source>
        <dbReference type="PROSITE" id="PS51286"/>
    </source>
</evidence>
<proteinExistence type="predicted"/>
<dbReference type="GO" id="GO:0035770">
    <property type="term" value="C:ribonucleoprotein granule"/>
    <property type="evidence" value="ECO:0007669"/>
    <property type="project" value="TreeGrafter"/>
</dbReference>
<dbReference type="Gene3D" id="3.40.960.10">
    <property type="entry name" value="VSR Endonuclease"/>
    <property type="match status" value="1"/>
</dbReference>
<dbReference type="GeneID" id="17277221"/>
<dbReference type="AlphaFoldDB" id="A0A0D3K861"/>
<dbReference type="SMART" id="SM00952">
    <property type="entry name" value="RAP"/>
    <property type="match status" value="1"/>
</dbReference>
<dbReference type="PANTHER" id="PTHR21228">
    <property type="entry name" value="FAST LEU-RICH DOMAIN-CONTAINING"/>
    <property type="match status" value="1"/>
</dbReference>
<dbReference type="InterPro" id="IPR050870">
    <property type="entry name" value="FAST_kinase"/>
</dbReference>
<dbReference type="GO" id="GO:0044528">
    <property type="term" value="P:regulation of mitochondrial mRNA stability"/>
    <property type="evidence" value="ECO:0007669"/>
    <property type="project" value="TreeGrafter"/>
</dbReference>
<dbReference type="GO" id="GO:0000963">
    <property type="term" value="P:mitochondrial RNA processing"/>
    <property type="evidence" value="ECO:0007669"/>
    <property type="project" value="TreeGrafter"/>
</dbReference>
<name>A0A0D3K861_EMIH1</name>
<dbReference type="GO" id="GO:0005759">
    <property type="term" value="C:mitochondrial matrix"/>
    <property type="evidence" value="ECO:0007669"/>
    <property type="project" value="TreeGrafter"/>
</dbReference>
<organism evidence="3 4">
    <name type="scientific">Emiliania huxleyi (strain CCMP1516)</name>
    <dbReference type="NCBI Taxonomy" id="280463"/>
    <lineage>
        <taxon>Eukaryota</taxon>
        <taxon>Haptista</taxon>
        <taxon>Haptophyta</taxon>
        <taxon>Prymnesiophyceae</taxon>
        <taxon>Isochrysidales</taxon>
        <taxon>Noelaerhabdaceae</taxon>
        <taxon>Emiliania</taxon>
    </lineage>
</organism>
<keyword evidence="4" id="KW-1185">Reference proteome</keyword>
<dbReference type="GO" id="GO:0003723">
    <property type="term" value="F:RNA binding"/>
    <property type="evidence" value="ECO:0007669"/>
    <property type="project" value="TreeGrafter"/>
</dbReference>
<evidence type="ECO:0000313" key="4">
    <source>
        <dbReference type="Proteomes" id="UP000013827"/>
    </source>
</evidence>
<dbReference type="EnsemblProtists" id="EOD31946">
    <property type="protein sequence ID" value="EOD31946"/>
    <property type="gene ID" value="EMIHUDRAFT_442039"/>
</dbReference>
<dbReference type="InterPro" id="IPR013584">
    <property type="entry name" value="RAP"/>
</dbReference>
<dbReference type="RefSeq" id="XP_005784375.1">
    <property type="nucleotide sequence ID" value="XM_005784318.1"/>
</dbReference>
<accession>A0A0D3K861</accession>
<dbReference type="Pfam" id="PF08373">
    <property type="entry name" value="RAP"/>
    <property type="match status" value="1"/>
</dbReference>
<feature type="compositionally biased region" description="Low complexity" evidence="1">
    <location>
        <begin position="160"/>
        <end position="170"/>
    </location>
</feature>
<feature type="region of interest" description="Disordered" evidence="1">
    <location>
        <begin position="119"/>
        <end position="175"/>
    </location>
</feature>
<evidence type="ECO:0000256" key="1">
    <source>
        <dbReference type="SAM" id="MobiDB-lite"/>
    </source>
</evidence>